<dbReference type="EMBL" id="MU393709">
    <property type="protein sequence ID" value="KAI4858636.1"/>
    <property type="molecule type" value="Genomic_DNA"/>
</dbReference>
<keyword evidence="2" id="KW-1185">Reference proteome</keyword>
<name>A0ACB9YGP6_9PEZI</name>
<protein>
    <submittedName>
        <fullName evidence="1">Uncharacterized protein</fullName>
    </submittedName>
</protein>
<evidence type="ECO:0000313" key="2">
    <source>
        <dbReference type="Proteomes" id="UP001497700"/>
    </source>
</evidence>
<organism evidence="1 2">
    <name type="scientific">Hypoxylon rubiginosum</name>
    <dbReference type="NCBI Taxonomy" id="110542"/>
    <lineage>
        <taxon>Eukaryota</taxon>
        <taxon>Fungi</taxon>
        <taxon>Dikarya</taxon>
        <taxon>Ascomycota</taxon>
        <taxon>Pezizomycotina</taxon>
        <taxon>Sordariomycetes</taxon>
        <taxon>Xylariomycetidae</taxon>
        <taxon>Xylariales</taxon>
        <taxon>Hypoxylaceae</taxon>
        <taxon>Hypoxylon</taxon>
    </lineage>
</organism>
<dbReference type="Proteomes" id="UP001497700">
    <property type="component" value="Unassembled WGS sequence"/>
</dbReference>
<comment type="caution">
    <text evidence="1">The sequence shown here is derived from an EMBL/GenBank/DDBJ whole genome shotgun (WGS) entry which is preliminary data.</text>
</comment>
<sequence>MSRQQEISESLIKKRARDRRAQQNLRDKRVAHIESLGQRITALETELQGLRQAYHALWQENEILRSRQEHIQHIVSSRMHAYSLEFDPNVANASPISYRAGRASSLNGVYSGHDTNDYRNPSPTQPTAYQILSGNNTTQVAVSSLMSCKPQQEPNL</sequence>
<evidence type="ECO:0000313" key="1">
    <source>
        <dbReference type="EMBL" id="KAI4858636.1"/>
    </source>
</evidence>
<gene>
    <name evidence="1" type="ORF">F4820DRAFT_442061</name>
</gene>
<reference evidence="1 2" key="1">
    <citation type="journal article" date="2022" name="New Phytol.">
        <title>Ecological generalism drives hyperdiversity of secondary metabolite gene clusters in xylarialean endophytes.</title>
        <authorList>
            <person name="Franco M.E.E."/>
            <person name="Wisecaver J.H."/>
            <person name="Arnold A.E."/>
            <person name="Ju Y.M."/>
            <person name="Slot J.C."/>
            <person name="Ahrendt S."/>
            <person name="Moore L.P."/>
            <person name="Eastman K.E."/>
            <person name="Scott K."/>
            <person name="Konkel Z."/>
            <person name="Mondo S.J."/>
            <person name="Kuo A."/>
            <person name="Hayes R.D."/>
            <person name="Haridas S."/>
            <person name="Andreopoulos B."/>
            <person name="Riley R."/>
            <person name="LaButti K."/>
            <person name="Pangilinan J."/>
            <person name="Lipzen A."/>
            <person name="Amirebrahimi M."/>
            <person name="Yan J."/>
            <person name="Adam C."/>
            <person name="Keymanesh K."/>
            <person name="Ng V."/>
            <person name="Louie K."/>
            <person name="Northen T."/>
            <person name="Drula E."/>
            <person name="Henrissat B."/>
            <person name="Hsieh H.M."/>
            <person name="Youens-Clark K."/>
            <person name="Lutzoni F."/>
            <person name="Miadlikowska J."/>
            <person name="Eastwood D.C."/>
            <person name="Hamelin R.C."/>
            <person name="Grigoriev I.V."/>
            <person name="U'Ren J.M."/>
        </authorList>
    </citation>
    <scope>NUCLEOTIDE SEQUENCE [LARGE SCALE GENOMIC DNA]</scope>
    <source>
        <strain evidence="1 2">CBS 119005</strain>
    </source>
</reference>
<accession>A0ACB9YGP6</accession>
<proteinExistence type="predicted"/>